<comment type="caution">
    <text evidence="3">The sequence shown here is derived from an EMBL/GenBank/DDBJ whole genome shotgun (WGS) entry which is preliminary data.</text>
</comment>
<keyword evidence="1" id="KW-0472">Membrane</keyword>
<feature type="domain" description="VWFA" evidence="2">
    <location>
        <begin position="98"/>
        <end position="283"/>
    </location>
</feature>
<dbReference type="Proteomes" id="UP000307790">
    <property type="component" value="Unassembled WGS sequence"/>
</dbReference>
<dbReference type="InterPro" id="IPR050768">
    <property type="entry name" value="UPF0353/GerABKA_families"/>
</dbReference>
<feature type="transmembrane region" description="Helical" evidence="1">
    <location>
        <begin position="293"/>
        <end position="311"/>
    </location>
</feature>
<feature type="transmembrane region" description="Helical" evidence="1">
    <location>
        <begin position="12"/>
        <end position="31"/>
    </location>
</feature>
<evidence type="ECO:0000256" key="1">
    <source>
        <dbReference type="SAM" id="Phobius"/>
    </source>
</evidence>
<keyword evidence="1" id="KW-0812">Transmembrane</keyword>
<protein>
    <submittedName>
        <fullName evidence="3">VWA domain-containing protein</fullName>
    </submittedName>
</protein>
<proteinExistence type="predicted"/>
<sequence>MIDWVSLQNFHFIRPAYLLLFLVLIFLYFALRQRDNSLHFWQQVMSIEVLEHLTIKGSNFEWFSPSKIMPVVGTMAIIVAAGPTFTQVPSPFNEDKAGLVIAVDVSETMQQSDLAPNRLLRAKQKVNDLLDIRGDSNTALIAYAGSAHIVMPLTNDGNMIRQFMKPLSPKMMPRAGKMPDNILPLTSQILNPTNVPGTLLLMTDGSSSEAQQNFQAFFEVQQHQLIIWAIGDDKVKAKPGSNFLPLQINSLEQLAKASNGRVVRFSHNKEDVGTVNDYIENNLVIVEDGTRPWLDAGYPLVFVIAFSYLFWFRRGWTLQW</sequence>
<name>A0A5R9IRC2_9GAMM</name>
<dbReference type="InterPro" id="IPR002035">
    <property type="entry name" value="VWF_A"/>
</dbReference>
<dbReference type="PANTHER" id="PTHR22550">
    <property type="entry name" value="SPORE GERMINATION PROTEIN"/>
    <property type="match status" value="1"/>
</dbReference>
<keyword evidence="4" id="KW-1185">Reference proteome</keyword>
<dbReference type="EMBL" id="VCBC01000001">
    <property type="protein sequence ID" value="TLU68075.1"/>
    <property type="molecule type" value="Genomic_DNA"/>
</dbReference>
<organism evidence="3 4">
    <name type="scientific">Thalassotalea litorea</name>
    <dbReference type="NCBI Taxonomy" id="2020715"/>
    <lineage>
        <taxon>Bacteria</taxon>
        <taxon>Pseudomonadati</taxon>
        <taxon>Pseudomonadota</taxon>
        <taxon>Gammaproteobacteria</taxon>
        <taxon>Alteromonadales</taxon>
        <taxon>Colwelliaceae</taxon>
        <taxon>Thalassotalea</taxon>
    </lineage>
</organism>
<dbReference type="SUPFAM" id="SSF53300">
    <property type="entry name" value="vWA-like"/>
    <property type="match status" value="1"/>
</dbReference>
<reference evidence="3 4" key="1">
    <citation type="submission" date="2019-05" db="EMBL/GenBank/DDBJ databases">
        <title>Genome sequences of Thalassotalea litorea 1K03283.</title>
        <authorList>
            <person name="Zhang D."/>
        </authorList>
    </citation>
    <scope>NUCLEOTIDE SEQUENCE [LARGE SCALE GENOMIC DNA]</scope>
    <source>
        <strain evidence="3 4">MCCC 1K03283</strain>
    </source>
</reference>
<dbReference type="PANTHER" id="PTHR22550:SF14">
    <property type="entry name" value="VWFA DOMAIN-CONTAINING PROTEIN"/>
    <property type="match status" value="1"/>
</dbReference>
<dbReference type="PROSITE" id="PS50234">
    <property type="entry name" value="VWFA"/>
    <property type="match status" value="1"/>
</dbReference>
<gene>
    <name evidence="3" type="ORF">FE810_00210</name>
</gene>
<evidence type="ECO:0000313" key="3">
    <source>
        <dbReference type="EMBL" id="TLU68075.1"/>
    </source>
</evidence>
<dbReference type="AlphaFoldDB" id="A0A5R9IRC2"/>
<evidence type="ECO:0000313" key="4">
    <source>
        <dbReference type="Proteomes" id="UP000307790"/>
    </source>
</evidence>
<dbReference type="Gene3D" id="3.40.50.410">
    <property type="entry name" value="von Willebrand factor, type A domain"/>
    <property type="match status" value="1"/>
</dbReference>
<dbReference type="InterPro" id="IPR036465">
    <property type="entry name" value="vWFA_dom_sf"/>
</dbReference>
<accession>A0A5R9IRC2</accession>
<dbReference type="Pfam" id="PF13519">
    <property type="entry name" value="VWA_2"/>
    <property type="match status" value="1"/>
</dbReference>
<evidence type="ECO:0000259" key="2">
    <source>
        <dbReference type="PROSITE" id="PS50234"/>
    </source>
</evidence>
<dbReference type="OrthoDB" id="9807628at2"/>
<dbReference type="RefSeq" id="WP_138318019.1">
    <property type="nucleotide sequence ID" value="NZ_VCBC01000001.1"/>
</dbReference>
<keyword evidence="1" id="KW-1133">Transmembrane helix</keyword>
<dbReference type="SMART" id="SM00327">
    <property type="entry name" value="VWA"/>
    <property type="match status" value="1"/>
</dbReference>